<evidence type="ECO:0000313" key="2">
    <source>
        <dbReference type="Proteomes" id="UP001221411"/>
    </source>
</evidence>
<sequence length="250" mass="27343">MSGRISAMLFQRTRTLLSLGLLGCATMALVPLGCGAKITYPAASEGPRVPDATAERLRACAEEFGGDLDRGSYTFDYKVLVDEEGRVVDVASKGVPHADLAGCTRIALRGMKVPEELLRLRKLRLAESPAPANGQTMPERGLVGEVVIVTVTTVTTIFVDILIEAGVATMVFAVTMEIAKDVAEAIQKKPKWEKECNRHRTACLDTPVQSEPGHVWNASRCNECHDQCMANKKWPTEGPWKSCIYPNIKW</sequence>
<reference evidence="1 2" key="1">
    <citation type="submission" date="2022-11" db="EMBL/GenBank/DDBJ databases">
        <title>Minimal conservation of predation-associated metabolite biosynthetic gene clusters underscores biosynthetic potential of Myxococcota including descriptions for ten novel species: Archangium lansinium sp. nov., Myxococcus landrumus sp. nov., Nannocystis bai.</title>
        <authorList>
            <person name="Ahearne A."/>
            <person name="Stevens C."/>
            <person name="Dowd S."/>
        </authorList>
    </citation>
    <scope>NUCLEOTIDE SEQUENCE [LARGE SCALE GENOMIC DNA]</scope>
    <source>
        <strain evidence="1 2">RJM3</strain>
    </source>
</reference>
<dbReference type="EMBL" id="JAQNDO010000001">
    <property type="protein sequence ID" value="MDC0748968.1"/>
    <property type="molecule type" value="Genomic_DNA"/>
</dbReference>
<comment type="caution">
    <text evidence="1">The sequence shown here is derived from an EMBL/GenBank/DDBJ whole genome shotgun (WGS) entry which is preliminary data.</text>
</comment>
<protein>
    <recommendedName>
        <fullName evidence="3">Lipoprotein</fullName>
    </recommendedName>
</protein>
<gene>
    <name evidence="1" type="ORF">POL67_47005</name>
</gene>
<organism evidence="1 2">
    <name type="scientific">Polyangium mundeleinium</name>
    <dbReference type="NCBI Taxonomy" id="2995306"/>
    <lineage>
        <taxon>Bacteria</taxon>
        <taxon>Pseudomonadati</taxon>
        <taxon>Myxococcota</taxon>
        <taxon>Polyangia</taxon>
        <taxon>Polyangiales</taxon>
        <taxon>Polyangiaceae</taxon>
        <taxon>Polyangium</taxon>
    </lineage>
</organism>
<accession>A0ABT5F6E0</accession>
<evidence type="ECO:0000313" key="1">
    <source>
        <dbReference type="EMBL" id="MDC0748968.1"/>
    </source>
</evidence>
<dbReference type="Proteomes" id="UP001221411">
    <property type="component" value="Unassembled WGS sequence"/>
</dbReference>
<evidence type="ECO:0008006" key="3">
    <source>
        <dbReference type="Google" id="ProtNLM"/>
    </source>
</evidence>
<keyword evidence="2" id="KW-1185">Reference proteome</keyword>
<proteinExistence type="predicted"/>
<dbReference type="RefSeq" id="WP_271928305.1">
    <property type="nucleotide sequence ID" value="NZ_JAQNDO010000001.1"/>
</dbReference>
<name>A0ABT5F6E0_9BACT</name>